<name>A0ABU6UU84_9FABA</name>
<protein>
    <submittedName>
        <fullName evidence="2">Uncharacterized protein</fullName>
    </submittedName>
</protein>
<dbReference type="EMBL" id="JASCZI010122083">
    <property type="protein sequence ID" value="MED6163661.1"/>
    <property type="molecule type" value="Genomic_DNA"/>
</dbReference>
<feature type="compositionally biased region" description="Basic and acidic residues" evidence="1">
    <location>
        <begin position="54"/>
        <end position="73"/>
    </location>
</feature>
<evidence type="ECO:0000256" key="1">
    <source>
        <dbReference type="SAM" id="MobiDB-lite"/>
    </source>
</evidence>
<sequence length="118" mass="13681">MKIEETWKNLAGKERNEAEVKQGKMEAKIREPKVKFNSNVKVITMEADNEADQDQLKENQHKGKELIKSDEFMGKPSKKKYKAKSSNLYHVEMPEDPDEDKNGEEVPEAQDITMKEGW</sequence>
<dbReference type="Proteomes" id="UP001341840">
    <property type="component" value="Unassembled WGS sequence"/>
</dbReference>
<reference evidence="2 3" key="1">
    <citation type="journal article" date="2023" name="Plants (Basel)">
        <title>Bridging the Gap: Combining Genomics and Transcriptomics Approaches to Understand Stylosanthes scabra, an Orphan Legume from the Brazilian Caatinga.</title>
        <authorList>
            <person name="Ferreira-Neto J.R.C."/>
            <person name="da Silva M.D."/>
            <person name="Binneck E."/>
            <person name="de Melo N.F."/>
            <person name="da Silva R.H."/>
            <person name="de Melo A.L.T.M."/>
            <person name="Pandolfi V."/>
            <person name="Bustamante F.O."/>
            <person name="Brasileiro-Vidal A.C."/>
            <person name="Benko-Iseppon A.M."/>
        </authorList>
    </citation>
    <scope>NUCLEOTIDE SEQUENCE [LARGE SCALE GENOMIC DNA]</scope>
    <source>
        <tissue evidence="2">Leaves</tissue>
    </source>
</reference>
<accession>A0ABU6UU84</accession>
<evidence type="ECO:0000313" key="2">
    <source>
        <dbReference type="EMBL" id="MED6163661.1"/>
    </source>
</evidence>
<feature type="region of interest" description="Disordered" evidence="1">
    <location>
        <begin position="46"/>
        <end position="118"/>
    </location>
</feature>
<organism evidence="2 3">
    <name type="scientific">Stylosanthes scabra</name>
    <dbReference type="NCBI Taxonomy" id="79078"/>
    <lineage>
        <taxon>Eukaryota</taxon>
        <taxon>Viridiplantae</taxon>
        <taxon>Streptophyta</taxon>
        <taxon>Embryophyta</taxon>
        <taxon>Tracheophyta</taxon>
        <taxon>Spermatophyta</taxon>
        <taxon>Magnoliopsida</taxon>
        <taxon>eudicotyledons</taxon>
        <taxon>Gunneridae</taxon>
        <taxon>Pentapetalae</taxon>
        <taxon>rosids</taxon>
        <taxon>fabids</taxon>
        <taxon>Fabales</taxon>
        <taxon>Fabaceae</taxon>
        <taxon>Papilionoideae</taxon>
        <taxon>50 kb inversion clade</taxon>
        <taxon>dalbergioids sensu lato</taxon>
        <taxon>Dalbergieae</taxon>
        <taxon>Pterocarpus clade</taxon>
        <taxon>Stylosanthes</taxon>
    </lineage>
</organism>
<evidence type="ECO:0000313" key="3">
    <source>
        <dbReference type="Proteomes" id="UP001341840"/>
    </source>
</evidence>
<comment type="caution">
    <text evidence="2">The sequence shown here is derived from an EMBL/GenBank/DDBJ whole genome shotgun (WGS) entry which is preliminary data.</text>
</comment>
<proteinExistence type="predicted"/>
<feature type="region of interest" description="Disordered" evidence="1">
    <location>
        <begin position="1"/>
        <end position="25"/>
    </location>
</feature>
<keyword evidence="3" id="KW-1185">Reference proteome</keyword>
<feature type="compositionally biased region" description="Acidic residues" evidence="1">
    <location>
        <begin position="94"/>
        <end position="108"/>
    </location>
</feature>
<gene>
    <name evidence="2" type="ORF">PIB30_082169</name>
</gene>